<dbReference type="PANTHER" id="PTHR21040">
    <property type="entry name" value="BCDNA.GH04120"/>
    <property type="match status" value="1"/>
</dbReference>
<comment type="catalytic activity">
    <reaction evidence="1">
        <text>Hydrolysis of terminal non-reducing N-acetyl-D-hexosamine residues in N-acetyl-beta-D-hexosaminides.</text>
        <dbReference type="EC" id="3.2.1.52"/>
    </reaction>
</comment>
<evidence type="ECO:0000313" key="8">
    <source>
        <dbReference type="RefSeq" id="XP_031425366.1"/>
    </source>
</evidence>
<dbReference type="Gene3D" id="3.20.20.80">
    <property type="entry name" value="Glycosidases"/>
    <property type="match status" value="1"/>
</dbReference>
<keyword evidence="7" id="KW-1185">Reference proteome</keyword>
<comment type="similarity">
    <text evidence="2">Belongs to the glycosyl hydrolase 20 family.</text>
</comment>
<dbReference type="PANTHER" id="PTHR21040:SF5">
    <property type="entry name" value="BETA-N-ACETYLHEXOSAMINIDASE"/>
    <property type="match status" value="1"/>
</dbReference>
<evidence type="ECO:0000256" key="4">
    <source>
        <dbReference type="ARBA" id="ARBA00022801"/>
    </source>
</evidence>
<dbReference type="AlphaFoldDB" id="A0A6P8FP56"/>
<dbReference type="RefSeq" id="XP_031425366.1">
    <property type="nucleotide sequence ID" value="XM_031569506.2"/>
</dbReference>
<keyword evidence="4" id="KW-0378">Hydrolase</keyword>
<evidence type="ECO:0000256" key="2">
    <source>
        <dbReference type="ARBA" id="ARBA00006285"/>
    </source>
</evidence>
<dbReference type="InterPro" id="IPR038901">
    <property type="entry name" value="HEXDC-like"/>
</dbReference>
<feature type="domain" description="Glycoside hydrolase family 20 catalytic" evidence="6">
    <location>
        <begin position="155"/>
        <end position="291"/>
    </location>
</feature>
<dbReference type="EC" id="3.2.1.52" evidence="3"/>
<feature type="transmembrane region" description="Helical" evidence="5">
    <location>
        <begin position="12"/>
        <end position="30"/>
    </location>
</feature>
<evidence type="ECO:0000313" key="7">
    <source>
        <dbReference type="Proteomes" id="UP000515152"/>
    </source>
</evidence>
<evidence type="ECO:0000256" key="3">
    <source>
        <dbReference type="ARBA" id="ARBA00012663"/>
    </source>
</evidence>
<evidence type="ECO:0000259" key="6">
    <source>
        <dbReference type="Pfam" id="PF00728"/>
    </source>
</evidence>
<proteinExistence type="inferred from homology"/>
<dbReference type="CDD" id="cd06565">
    <property type="entry name" value="GH20_GcnA-like"/>
    <property type="match status" value="1"/>
</dbReference>
<dbReference type="Pfam" id="PF00728">
    <property type="entry name" value="Glyco_hydro_20"/>
    <property type="match status" value="1"/>
</dbReference>
<sequence length="570" mass="64910">MKAGLTMLNQKAVKVFALCLFIWFIVRYLLRGSDRPEYVLRSSTGQFWGKDLALDEKSDVNALKPDGGENSGVPQANHKAEVEEMPNDLQAEVPSENKDAQRIVHLDLKGAAPKVKYLEQIFPLFASLGASGVLIEYEDMFPYDGDLSLLSSSFAYSVEDIMEINRLAKISNLEVIPLVQAFGHLEFVLKHEKYFGLREVAELPNSLNPRVPDSLALLKEMLTQVMKLHPQTQYFHIGCDEVYGLGTSQDSKTSDGELGKLYLSHVTAVGKFMTETWPSVKLLLWDDMLRKISVDTLKESGLPILVTPVVWKYLPQLDIKMISSWISRYEQAGFKRMWFASAFKGATGEDQMWTPLGAYLHNHGSWLEIISSLGNYPQITLEGIMLTGWQRYDHFSVLCELLPVAIPSLAVCLQTLKHGYFNEKAQAEVQHILGCKVKVDKDLCYGTGAFAGVELYHLVHTVHINFQTSMEDLLKNRHLRGGFSPYHRKYNFGNPRNLGFFQHKLTRTLKEWETVIGNLRSEMQSIYFPDTIEEWLEENVNPHLDRVREVLQDVQRVIQLRGRPKSQKLV</sequence>
<evidence type="ECO:0000256" key="1">
    <source>
        <dbReference type="ARBA" id="ARBA00001231"/>
    </source>
</evidence>
<evidence type="ECO:0000256" key="5">
    <source>
        <dbReference type="SAM" id="Phobius"/>
    </source>
</evidence>
<protein>
    <recommendedName>
        <fullName evidence="3">beta-N-acetylhexosaminidase</fullName>
        <ecNumber evidence="3">3.2.1.52</ecNumber>
    </recommendedName>
</protein>
<dbReference type="OrthoDB" id="10023921at2759"/>
<name>A0A6P8FP56_CLUHA</name>
<dbReference type="GO" id="GO:0004563">
    <property type="term" value="F:beta-N-acetylhexosaminidase activity"/>
    <property type="evidence" value="ECO:0007669"/>
    <property type="project" value="UniProtKB-EC"/>
</dbReference>
<reference evidence="8" key="1">
    <citation type="submission" date="2025-08" db="UniProtKB">
        <authorList>
            <consortium name="RefSeq"/>
        </authorList>
    </citation>
    <scope>IDENTIFICATION</scope>
</reference>
<accession>A0A6P8FP56</accession>
<gene>
    <name evidence="8" type="primary">zgc:113333</name>
</gene>
<keyword evidence="5" id="KW-0812">Transmembrane</keyword>
<dbReference type="InterPro" id="IPR015883">
    <property type="entry name" value="Glyco_hydro_20_cat"/>
</dbReference>
<organism evidence="7 8">
    <name type="scientific">Clupea harengus</name>
    <name type="common">Atlantic herring</name>
    <dbReference type="NCBI Taxonomy" id="7950"/>
    <lineage>
        <taxon>Eukaryota</taxon>
        <taxon>Metazoa</taxon>
        <taxon>Chordata</taxon>
        <taxon>Craniata</taxon>
        <taxon>Vertebrata</taxon>
        <taxon>Euteleostomi</taxon>
        <taxon>Actinopterygii</taxon>
        <taxon>Neopterygii</taxon>
        <taxon>Teleostei</taxon>
        <taxon>Clupei</taxon>
        <taxon>Clupeiformes</taxon>
        <taxon>Clupeoidei</taxon>
        <taxon>Clupeidae</taxon>
        <taxon>Clupea</taxon>
    </lineage>
</organism>
<keyword evidence="5" id="KW-0472">Membrane</keyword>
<dbReference type="SUPFAM" id="SSF51445">
    <property type="entry name" value="(Trans)glycosidases"/>
    <property type="match status" value="1"/>
</dbReference>
<keyword evidence="5" id="KW-1133">Transmembrane helix</keyword>
<dbReference type="InterPro" id="IPR017853">
    <property type="entry name" value="GH"/>
</dbReference>
<dbReference type="GO" id="GO:0005975">
    <property type="term" value="P:carbohydrate metabolic process"/>
    <property type="evidence" value="ECO:0007669"/>
    <property type="project" value="InterPro"/>
</dbReference>
<dbReference type="Proteomes" id="UP000515152">
    <property type="component" value="Chromosome 1"/>
</dbReference>
<dbReference type="GeneID" id="105891825"/>